<gene>
    <name evidence="1" type="ORF">LCGC14_1176980</name>
</gene>
<dbReference type="EMBL" id="LAZR01005866">
    <property type="protein sequence ID" value="KKM96552.1"/>
    <property type="molecule type" value="Genomic_DNA"/>
</dbReference>
<evidence type="ECO:0000313" key="1">
    <source>
        <dbReference type="EMBL" id="KKM96552.1"/>
    </source>
</evidence>
<proteinExistence type="predicted"/>
<protein>
    <submittedName>
        <fullName evidence="1">Uncharacterized protein</fullName>
    </submittedName>
</protein>
<reference evidence="1" key="1">
    <citation type="journal article" date="2015" name="Nature">
        <title>Complex archaea that bridge the gap between prokaryotes and eukaryotes.</title>
        <authorList>
            <person name="Spang A."/>
            <person name="Saw J.H."/>
            <person name="Jorgensen S.L."/>
            <person name="Zaremba-Niedzwiedzka K."/>
            <person name="Martijn J."/>
            <person name="Lind A.E."/>
            <person name="van Eijk R."/>
            <person name="Schleper C."/>
            <person name="Guy L."/>
            <person name="Ettema T.J."/>
        </authorList>
    </citation>
    <scope>NUCLEOTIDE SEQUENCE</scope>
</reference>
<sequence length="135" mass="15333">MTPVKNGTEKKGIWSDIDDNSVKEMLKVGRIYPNIKPRLNAVYEVQVLSQPNEFDSKAYGTAYSLVVLHDGMKKSIVLAKSFRIQLKVEMIRAKLVNNENEPDFKKLIGKILTFQKTLGDTKTMTKVPLYSVQID</sequence>
<organism evidence="1">
    <name type="scientific">marine sediment metagenome</name>
    <dbReference type="NCBI Taxonomy" id="412755"/>
    <lineage>
        <taxon>unclassified sequences</taxon>
        <taxon>metagenomes</taxon>
        <taxon>ecological metagenomes</taxon>
    </lineage>
</organism>
<accession>A0A0F9PTM2</accession>
<comment type="caution">
    <text evidence="1">The sequence shown here is derived from an EMBL/GenBank/DDBJ whole genome shotgun (WGS) entry which is preliminary data.</text>
</comment>
<dbReference type="AlphaFoldDB" id="A0A0F9PTM2"/>
<name>A0A0F9PTM2_9ZZZZ</name>